<sequence length="340" mass="36871">MAHCSPALLYPHGFGIATATAASSLVYVHHRSPSPALSELEKNVSLELLEKRSLKPESRSKSHKKKLSVTTCFLVASPKIDSVKPNVCYFWKSATLQGPRDFLMTRALFQQEEIINLLKEIEGDLLMVYLICIDVEFRFLLGLTKQVLKEDNEACVNEEELKPANANVSSHLSKPSGGSGTLFGGSCPSSGGGGGRYGESDGDNVSRGDYGGGYRVYGVCGTGGHRAVELMQLPPNHVPHRHGGGGQGGGYSGAFLHPLQAIPLLYHRRERELDAHTEAKSEEARRPAAAPDVDSGDDDTIRQIGTMAQWGWPTMAIVCLPHGSKNNEALLLYCSSFPRR</sequence>
<protein>
    <submittedName>
        <fullName evidence="2">Uncharacterized protein</fullName>
    </submittedName>
</protein>
<reference evidence="3" key="2">
    <citation type="journal article" date="2008" name="Nucleic Acids Res.">
        <title>The rice annotation project database (RAP-DB): 2008 update.</title>
        <authorList>
            <consortium name="The rice annotation project (RAP)"/>
        </authorList>
    </citation>
    <scope>GENOME REANNOTATION</scope>
    <source>
        <strain evidence="3">cv. Nipponbare</strain>
    </source>
</reference>
<dbReference type="EMBL" id="AP004847">
    <property type="protein sequence ID" value="BAD28064.1"/>
    <property type="molecule type" value="Genomic_DNA"/>
</dbReference>
<feature type="region of interest" description="Disordered" evidence="1">
    <location>
        <begin position="276"/>
        <end position="298"/>
    </location>
</feature>
<reference evidence="3" key="1">
    <citation type="journal article" date="2005" name="Nature">
        <title>The map-based sequence of the rice genome.</title>
        <authorList>
            <consortium name="International rice genome sequencing project (IRGSP)"/>
            <person name="Matsumoto T."/>
            <person name="Wu J."/>
            <person name="Kanamori H."/>
            <person name="Katayose Y."/>
            <person name="Fujisawa M."/>
            <person name="Namiki N."/>
            <person name="Mizuno H."/>
            <person name="Yamamoto K."/>
            <person name="Antonio B.A."/>
            <person name="Baba T."/>
            <person name="Sakata K."/>
            <person name="Nagamura Y."/>
            <person name="Aoki H."/>
            <person name="Arikawa K."/>
            <person name="Arita K."/>
            <person name="Bito T."/>
            <person name="Chiden Y."/>
            <person name="Fujitsuka N."/>
            <person name="Fukunaka R."/>
            <person name="Hamada M."/>
            <person name="Harada C."/>
            <person name="Hayashi A."/>
            <person name="Hijishita S."/>
            <person name="Honda M."/>
            <person name="Hosokawa S."/>
            <person name="Ichikawa Y."/>
            <person name="Idonuma A."/>
            <person name="Iijima M."/>
            <person name="Ikeda M."/>
            <person name="Ikeno M."/>
            <person name="Ito K."/>
            <person name="Ito S."/>
            <person name="Ito T."/>
            <person name="Ito Y."/>
            <person name="Ito Y."/>
            <person name="Iwabuchi A."/>
            <person name="Kamiya K."/>
            <person name="Karasawa W."/>
            <person name="Kurita K."/>
            <person name="Katagiri S."/>
            <person name="Kikuta A."/>
            <person name="Kobayashi H."/>
            <person name="Kobayashi N."/>
            <person name="Machita K."/>
            <person name="Maehara T."/>
            <person name="Masukawa M."/>
            <person name="Mizubayashi T."/>
            <person name="Mukai Y."/>
            <person name="Nagasaki H."/>
            <person name="Nagata Y."/>
            <person name="Naito S."/>
            <person name="Nakashima M."/>
            <person name="Nakama Y."/>
            <person name="Nakamichi Y."/>
            <person name="Nakamura M."/>
            <person name="Meguro A."/>
            <person name="Negishi M."/>
            <person name="Ohta I."/>
            <person name="Ohta T."/>
            <person name="Okamoto M."/>
            <person name="Ono N."/>
            <person name="Saji S."/>
            <person name="Sakaguchi M."/>
            <person name="Sakai K."/>
            <person name="Shibata M."/>
            <person name="Shimokawa T."/>
            <person name="Song J."/>
            <person name="Takazaki Y."/>
            <person name="Terasawa K."/>
            <person name="Tsugane M."/>
            <person name="Tsuji K."/>
            <person name="Ueda S."/>
            <person name="Waki K."/>
            <person name="Yamagata H."/>
            <person name="Yamamoto M."/>
            <person name="Yamamoto S."/>
            <person name="Yamane H."/>
            <person name="Yoshiki S."/>
            <person name="Yoshihara R."/>
            <person name="Yukawa K."/>
            <person name="Zhong H."/>
            <person name="Yano M."/>
            <person name="Yuan Q."/>
            <person name="Ouyang S."/>
            <person name="Liu J."/>
            <person name="Jones K.M."/>
            <person name="Gansberger K."/>
            <person name="Moffat K."/>
            <person name="Hill J."/>
            <person name="Bera J."/>
            <person name="Fadrosh D."/>
            <person name="Jin S."/>
            <person name="Johri S."/>
            <person name="Kim M."/>
            <person name="Overton L."/>
            <person name="Reardon M."/>
            <person name="Tsitrin T."/>
            <person name="Vuong H."/>
            <person name="Weaver B."/>
            <person name="Ciecko A."/>
            <person name="Tallon L."/>
            <person name="Jackson J."/>
            <person name="Pai G."/>
            <person name="Aken S.V."/>
            <person name="Utterback T."/>
            <person name="Reidmuller S."/>
            <person name="Feldblyum T."/>
            <person name="Hsiao J."/>
            <person name="Zismann V."/>
            <person name="Iobst S."/>
            <person name="de Vazeille A.R."/>
            <person name="Buell C.R."/>
            <person name="Ying K."/>
            <person name="Li Y."/>
            <person name="Lu T."/>
            <person name="Huang Y."/>
            <person name="Zhao Q."/>
            <person name="Feng Q."/>
            <person name="Zhang L."/>
            <person name="Zhu J."/>
            <person name="Weng Q."/>
            <person name="Mu J."/>
            <person name="Lu Y."/>
            <person name="Fan D."/>
            <person name="Liu Y."/>
            <person name="Guan J."/>
            <person name="Zhang Y."/>
            <person name="Yu S."/>
            <person name="Liu X."/>
            <person name="Zhang Y."/>
            <person name="Hong G."/>
            <person name="Han B."/>
            <person name="Choisne N."/>
            <person name="Demange N."/>
            <person name="Orjeda G."/>
            <person name="Samain S."/>
            <person name="Cattolico L."/>
            <person name="Pelletier E."/>
            <person name="Couloux A."/>
            <person name="Segurens B."/>
            <person name="Wincker P."/>
            <person name="D'Hont A."/>
            <person name="Scarpelli C."/>
            <person name="Weissenbach J."/>
            <person name="Salanoubat M."/>
            <person name="Quetier F."/>
            <person name="Yu Y."/>
            <person name="Kim H.R."/>
            <person name="Rambo T."/>
            <person name="Currie J."/>
            <person name="Collura K."/>
            <person name="Luo M."/>
            <person name="Yang T."/>
            <person name="Ammiraju J.S.S."/>
            <person name="Engler F."/>
            <person name="Soderlund C."/>
            <person name="Wing R.A."/>
            <person name="Palmer L.E."/>
            <person name="de la Bastide M."/>
            <person name="Spiegel L."/>
            <person name="Nascimento L."/>
            <person name="Zutavern T."/>
            <person name="O'Shaughnessy A."/>
            <person name="Dike S."/>
            <person name="Dedhia N."/>
            <person name="Preston R."/>
            <person name="Balija V."/>
            <person name="McCombie W.R."/>
            <person name="Chow T."/>
            <person name="Chen H."/>
            <person name="Chung M."/>
            <person name="Chen C."/>
            <person name="Shaw J."/>
            <person name="Wu H."/>
            <person name="Hsiao K."/>
            <person name="Chao Y."/>
            <person name="Chu M."/>
            <person name="Cheng C."/>
            <person name="Hour A."/>
            <person name="Lee P."/>
            <person name="Lin S."/>
            <person name="Lin Y."/>
            <person name="Liou J."/>
            <person name="Liu S."/>
            <person name="Hsing Y."/>
            <person name="Raghuvanshi S."/>
            <person name="Mohanty A."/>
            <person name="Bharti A.K."/>
            <person name="Gaur A."/>
            <person name="Gupta V."/>
            <person name="Kumar D."/>
            <person name="Ravi V."/>
            <person name="Vij S."/>
            <person name="Kapur A."/>
            <person name="Khurana P."/>
            <person name="Khurana P."/>
            <person name="Khurana J.P."/>
            <person name="Tyagi A.K."/>
            <person name="Gaikwad K."/>
            <person name="Singh A."/>
            <person name="Dalal V."/>
            <person name="Srivastava S."/>
            <person name="Dixit A."/>
            <person name="Pal A.K."/>
            <person name="Ghazi I.A."/>
            <person name="Yadav M."/>
            <person name="Pandit A."/>
            <person name="Bhargava A."/>
            <person name="Sureshbabu K."/>
            <person name="Batra K."/>
            <person name="Sharma T.R."/>
            <person name="Mohapatra T."/>
            <person name="Singh N.K."/>
            <person name="Messing J."/>
            <person name="Nelson A.B."/>
            <person name="Fuks G."/>
            <person name="Kavchok S."/>
            <person name="Keizer G."/>
            <person name="Linton E."/>
            <person name="Llaca V."/>
            <person name="Song R."/>
            <person name="Tanyolac B."/>
            <person name="Young S."/>
            <person name="Ho-Il K."/>
            <person name="Hahn J.H."/>
            <person name="Sangsakoo G."/>
            <person name="Vanavichit A."/>
            <person name="de Mattos Luiz.A.T."/>
            <person name="Zimmer P.D."/>
            <person name="Malone G."/>
            <person name="Dellagostin O."/>
            <person name="de Oliveira A.C."/>
            <person name="Bevan M."/>
            <person name="Bancroft I."/>
            <person name="Minx P."/>
            <person name="Cordum H."/>
            <person name="Wilson R."/>
            <person name="Cheng Z."/>
            <person name="Jin W."/>
            <person name="Jiang J."/>
            <person name="Leong S.A."/>
            <person name="Iwama H."/>
            <person name="Gojobori T."/>
            <person name="Itoh T."/>
            <person name="Niimura Y."/>
            <person name="Fujii Y."/>
            <person name="Habara T."/>
            <person name="Sakai H."/>
            <person name="Sato Y."/>
            <person name="Wilson G."/>
            <person name="Kumar K."/>
            <person name="McCouch S."/>
            <person name="Juretic N."/>
            <person name="Hoen D."/>
            <person name="Wright S."/>
            <person name="Bruskiewich R."/>
            <person name="Bureau T."/>
            <person name="Miyao A."/>
            <person name="Hirochika H."/>
            <person name="Nishikawa T."/>
            <person name="Kadowaki K."/>
            <person name="Sugiura M."/>
            <person name="Burr B."/>
            <person name="Sasaki T."/>
        </authorList>
    </citation>
    <scope>NUCLEOTIDE SEQUENCE [LARGE SCALE GENOMIC DNA]</scope>
    <source>
        <strain evidence="3">cv. Nipponbare</strain>
    </source>
</reference>
<evidence type="ECO:0000313" key="3">
    <source>
        <dbReference type="Proteomes" id="UP000000763"/>
    </source>
</evidence>
<accession>Q6ETF6</accession>
<dbReference type="AlphaFoldDB" id="Q6ETF6"/>
<evidence type="ECO:0000256" key="1">
    <source>
        <dbReference type="SAM" id="MobiDB-lite"/>
    </source>
</evidence>
<feature type="compositionally biased region" description="Basic and acidic residues" evidence="1">
    <location>
        <begin position="276"/>
        <end position="286"/>
    </location>
</feature>
<organism evidence="2 3">
    <name type="scientific">Oryza sativa subsp. japonica</name>
    <name type="common">Rice</name>
    <dbReference type="NCBI Taxonomy" id="39947"/>
    <lineage>
        <taxon>Eukaryota</taxon>
        <taxon>Viridiplantae</taxon>
        <taxon>Streptophyta</taxon>
        <taxon>Embryophyta</taxon>
        <taxon>Tracheophyta</taxon>
        <taxon>Spermatophyta</taxon>
        <taxon>Magnoliopsida</taxon>
        <taxon>Liliopsida</taxon>
        <taxon>Poales</taxon>
        <taxon>Poaceae</taxon>
        <taxon>BOP clade</taxon>
        <taxon>Oryzoideae</taxon>
        <taxon>Oryzeae</taxon>
        <taxon>Oryzinae</taxon>
        <taxon>Oryza</taxon>
        <taxon>Oryza sativa</taxon>
    </lineage>
</organism>
<feature type="region of interest" description="Disordered" evidence="1">
    <location>
        <begin position="166"/>
        <end position="185"/>
    </location>
</feature>
<dbReference type="Proteomes" id="UP000000763">
    <property type="component" value="Chromosome 2"/>
</dbReference>
<evidence type="ECO:0000313" key="2">
    <source>
        <dbReference type="EMBL" id="BAD28064.1"/>
    </source>
</evidence>
<name>Q6ETF6_ORYSJ</name>
<proteinExistence type="predicted"/>
<gene>
    <name evidence="2" type="primary">OJ1298_H07.15</name>
</gene>